<gene>
    <name evidence="3" type="ORF">BDA96_01G461500</name>
</gene>
<feature type="region of interest" description="Disordered" evidence="1">
    <location>
        <begin position="1"/>
        <end position="233"/>
    </location>
</feature>
<dbReference type="PANTHER" id="PTHR33349:SF13">
    <property type="entry name" value="OS04G0284900 PROTEIN"/>
    <property type="match status" value="1"/>
</dbReference>
<feature type="region of interest" description="Disordered" evidence="1">
    <location>
        <begin position="260"/>
        <end position="307"/>
    </location>
</feature>
<dbReference type="OMA" id="DSCKAVA"/>
<dbReference type="OrthoDB" id="1939646at2759"/>
<protein>
    <recommendedName>
        <fullName evidence="2">Calmodulin-binding domain-containing protein</fullName>
    </recommendedName>
</protein>
<dbReference type="KEGG" id="sbi:8054322"/>
<dbReference type="AlphaFoldDB" id="A0A921S598"/>
<comment type="caution">
    <text evidence="3">The sequence shown here is derived from an EMBL/GenBank/DDBJ whole genome shotgun (WGS) entry which is preliminary data.</text>
</comment>
<dbReference type="PANTHER" id="PTHR33349">
    <property type="entry name" value="EMB|CAB62594.1"/>
    <property type="match status" value="1"/>
</dbReference>
<dbReference type="GO" id="GO:0005516">
    <property type="term" value="F:calmodulin binding"/>
    <property type="evidence" value="ECO:0007669"/>
    <property type="project" value="InterPro"/>
</dbReference>
<reference evidence="3" key="1">
    <citation type="journal article" date="2019" name="BMC Genomics">
        <title>A new reference genome for Sorghum bicolor reveals high levels of sequence similarity between sweet and grain genotypes: implications for the genetics of sugar metabolism.</title>
        <authorList>
            <person name="Cooper E.A."/>
            <person name="Brenton Z.W."/>
            <person name="Flinn B.S."/>
            <person name="Jenkins J."/>
            <person name="Shu S."/>
            <person name="Flowers D."/>
            <person name="Luo F."/>
            <person name="Wang Y."/>
            <person name="Xia P."/>
            <person name="Barry K."/>
            <person name="Daum C."/>
            <person name="Lipzen A."/>
            <person name="Yoshinaga Y."/>
            <person name="Schmutz J."/>
            <person name="Saski C."/>
            <person name="Vermerris W."/>
            <person name="Kresovich S."/>
        </authorList>
    </citation>
    <scope>NUCLEOTIDE SEQUENCE</scope>
</reference>
<proteinExistence type="predicted"/>
<reference evidence="3" key="2">
    <citation type="submission" date="2020-10" db="EMBL/GenBank/DDBJ databases">
        <authorList>
            <person name="Cooper E.A."/>
            <person name="Brenton Z.W."/>
            <person name="Flinn B.S."/>
            <person name="Jenkins J."/>
            <person name="Shu S."/>
            <person name="Flowers D."/>
            <person name="Luo F."/>
            <person name="Wang Y."/>
            <person name="Xia P."/>
            <person name="Barry K."/>
            <person name="Daum C."/>
            <person name="Lipzen A."/>
            <person name="Yoshinaga Y."/>
            <person name="Schmutz J."/>
            <person name="Saski C."/>
            <person name="Vermerris W."/>
            <person name="Kresovich S."/>
        </authorList>
    </citation>
    <scope>NUCLEOTIDE SEQUENCE</scope>
</reference>
<sequence length="391" mass="41891">MATSKKDPPNPSRGRMSPNLRPSSSESSGYGYGARRARSVPSSPDRKFSSSSSSVTASSSKDVQRPSLSSAGRSISSRTMGSSIHGTKAQPFPGAASPTLARAKSDKVSTTSQRPPVLAVPPSNSFKDMTKTATKAPPTPTTSLRSKPSPRPTADSCKAAASPKPSNQKVLLPGASRGDKVQPLSTTHSPGVAARKRLDTVTGATTSSQKAMGASATRKEKHKDPSMQIKGTKCINTTLSTEEHLHKELTDPVDLKSMEMTVPDQHEPSSNQPEQVFKDDEESKRHFSEGKVDAGTNGIHNGGQDINGGVKTIYECGIVEKEEADLSKKKEEADRSADKVVPRTEVAQVWRKDDPRGNDVIEETKSKLLEERKSRVKALVGAFETVLSFKE</sequence>
<dbReference type="Gramene" id="EER92536">
    <property type="protein sequence ID" value="EER92536"/>
    <property type="gene ID" value="SORBI_3001G433500"/>
</dbReference>
<feature type="compositionally biased region" description="Basic and acidic residues" evidence="1">
    <location>
        <begin position="276"/>
        <end position="292"/>
    </location>
</feature>
<dbReference type="EMBL" id="CM027680">
    <property type="protein sequence ID" value="KAG0551883.1"/>
    <property type="molecule type" value="Genomic_DNA"/>
</dbReference>
<dbReference type="Pfam" id="PF07839">
    <property type="entry name" value="CaM_binding"/>
    <property type="match status" value="1"/>
</dbReference>
<evidence type="ECO:0000259" key="2">
    <source>
        <dbReference type="SMART" id="SM01054"/>
    </source>
</evidence>
<evidence type="ECO:0000256" key="1">
    <source>
        <dbReference type="SAM" id="MobiDB-lite"/>
    </source>
</evidence>
<feature type="compositionally biased region" description="Low complexity" evidence="1">
    <location>
        <begin position="39"/>
        <end position="78"/>
    </location>
</feature>
<organism evidence="3 4">
    <name type="scientific">Sorghum bicolor</name>
    <name type="common">Sorghum</name>
    <name type="synonym">Sorghum vulgare</name>
    <dbReference type="NCBI Taxonomy" id="4558"/>
    <lineage>
        <taxon>Eukaryota</taxon>
        <taxon>Viridiplantae</taxon>
        <taxon>Streptophyta</taxon>
        <taxon>Embryophyta</taxon>
        <taxon>Tracheophyta</taxon>
        <taxon>Spermatophyta</taxon>
        <taxon>Magnoliopsida</taxon>
        <taxon>Liliopsida</taxon>
        <taxon>Poales</taxon>
        <taxon>Poaceae</taxon>
        <taxon>PACMAD clade</taxon>
        <taxon>Panicoideae</taxon>
        <taxon>Andropogonodae</taxon>
        <taxon>Andropogoneae</taxon>
        <taxon>Sorghinae</taxon>
        <taxon>Sorghum</taxon>
    </lineage>
</organism>
<evidence type="ECO:0000313" key="3">
    <source>
        <dbReference type="EMBL" id="KAG0551883.1"/>
    </source>
</evidence>
<evidence type="ECO:0000313" key="4">
    <source>
        <dbReference type="Proteomes" id="UP000807115"/>
    </source>
</evidence>
<dbReference type="Proteomes" id="UP000807115">
    <property type="component" value="Chromosome 1"/>
</dbReference>
<feature type="domain" description="Calmodulin-binding" evidence="2">
    <location>
        <begin position="281"/>
        <end position="388"/>
    </location>
</feature>
<dbReference type="InterPro" id="IPR012417">
    <property type="entry name" value="CaM-bd_dom_pln"/>
</dbReference>
<accession>A0A921S598</accession>
<name>A0A921S598_SORBI</name>
<dbReference type="SMART" id="SM01054">
    <property type="entry name" value="CaM_binding"/>
    <property type="match status" value="1"/>
</dbReference>